<feature type="compositionally biased region" description="Basic residues" evidence="10">
    <location>
        <begin position="345"/>
        <end position="365"/>
    </location>
</feature>
<protein>
    <recommendedName>
        <fullName evidence="1">non-specific serine/threonine protein kinase</fullName>
        <ecNumber evidence="1">2.7.11.1</ecNumber>
    </recommendedName>
</protein>
<evidence type="ECO:0000256" key="2">
    <source>
        <dbReference type="ARBA" id="ARBA00022527"/>
    </source>
</evidence>
<dbReference type="OrthoDB" id="193931at2759"/>
<dbReference type="OMA" id="HEMREID"/>
<sequence length="1182" mass="134112">MTMTKTASTTTATTNRINQVGVHHHHHHHQQQQSIIPMTNSTTTTTTTNDDNIDVDDDCDGDSGLNQDIDHHHHHHHDDHHDEDINKIRKKHCSQSPTLTPTISSSASSTSSSSPSPSPSPSTSPRSSILAKLIDNKNNHLFSDNNDSISSNNSSSSSQNSSCSNPASTLSQSHQHQEQQQLSSNIRQIDGKMQKSSPTPPPPPPPITIPRRSRQRKPVDLNNNNRKSTIDTSIVLLKKEKITRLDMVPDNDDEQNRKEEILTPVEIDSFNDGGVNGQTNKKKKINQKSMMDWKLKLTKELDLYQQILIERQQQQQSSHSAETNRQNRNVKSNVNHHHCHCHHHHHHAHCHQQPHHHHHHYHQKSTKPLMKSNSNSNKQDSLGDSSWEETTTTSNTSEPANNVIITTPPTTTTTTESNEKKSKKPTTFLRGSRSASSQKSTTSWSKPNSQSTKNPVTAKRRSASFNKQQPNVRIITPYERIRQSLQMDKTWQKEIAFGRRIGLYRFRGDIGNGNFSQVKIAIHSLTKEKVAIKILDKSRLDMKTQKMLAREIRTMETLHHPNLIRIFEVIESFSKHFLIMELAPGGELFQVISTNGRFSELEAKHFFAQIISAIDHMHQHNLIHRDIKAENVFFSDPITVKVGDFGFSTRITSRDELLSTFCGSPPYAAPELFRDESYRGPYVDYWALGVLLYFIVTGMMPFRAQNIISLKKLILDCHYDIPNYVSLECCQLINGFLQSDPLKRFTLDQARHTRWLQNQLNQRSLPKYDLKSSYGKLIRHRKMSTAVVASESIDNADHHHNEQYPPLNDDEKETFHQLMLLGIDEKILNDHIDKGSHSHIVGTFRILMHRILRQSSNERQQRKQSSSKSNDITTIGGDQWNPIRRTTSMSVAPLERIRAHYARKIPATKLVDANSKCPKLNDKSKNSKQLTKTTESSNDSTEKSRLQKIHNAINRTSTPPTPLPPSKSDDQQVKETIEMKKDPKQMKSVLTKQVSESNSPVQEKESKQQPSSRKFLENCIKNDNQHSNTVSSRLSRSFRTLKQLLTENNICGNNHHTTVVQPQTINIGGMNNKPHVIHKTTTLQIMPRSNPAKATANPLLWPSNSKTGGGGGGGKLWRSQTTPDVSLIDGTMCIGNHAHHHHNHNNNHRTLPCYHCDNQHYILPSSSNKKSFINPVNRCAII</sequence>
<evidence type="ECO:0000313" key="14">
    <source>
        <dbReference type="RefSeq" id="XP_027205632.1"/>
    </source>
</evidence>
<dbReference type="PROSITE" id="PS00107">
    <property type="entry name" value="PROTEIN_KINASE_ATP"/>
    <property type="match status" value="1"/>
</dbReference>
<dbReference type="PROSITE" id="PS00108">
    <property type="entry name" value="PROTEIN_KINASE_ST"/>
    <property type="match status" value="1"/>
</dbReference>
<dbReference type="InterPro" id="IPR011009">
    <property type="entry name" value="Kinase-like_dom_sf"/>
</dbReference>
<dbReference type="RefSeq" id="XP_027205632.1">
    <property type="nucleotide sequence ID" value="XM_027349831.1"/>
</dbReference>
<evidence type="ECO:0000256" key="3">
    <source>
        <dbReference type="ARBA" id="ARBA00022679"/>
    </source>
</evidence>
<feature type="region of interest" description="Disordered" evidence="10">
    <location>
        <begin position="345"/>
        <end position="469"/>
    </location>
</feature>
<keyword evidence="5 13" id="KW-0418">Kinase</keyword>
<feature type="region of interest" description="Disordered" evidence="10">
    <location>
        <begin position="22"/>
        <end position="127"/>
    </location>
</feature>
<dbReference type="InterPro" id="IPR000719">
    <property type="entry name" value="Prot_kinase_dom"/>
</dbReference>
<dbReference type="SMART" id="SM00220">
    <property type="entry name" value="S_TKc"/>
    <property type="match status" value="1"/>
</dbReference>
<evidence type="ECO:0000256" key="6">
    <source>
        <dbReference type="ARBA" id="ARBA00022840"/>
    </source>
</evidence>
<feature type="region of interest" description="Disordered" evidence="10">
    <location>
        <begin position="855"/>
        <end position="886"/>
    </location>
</feature>
<dbReference type="GO" id="GO:0000226">
    <property type="term" value="P:microtubule cytoskeleton organization"/>
    <property type="evidence" value="ECO:0007669"/>
    <property type="project" value="TreeGrafter"/>
</dbReference>
<reference evidence="13 14" key="1">
    <citation type="submission" date="2025-04" db="UniProtKB">
        <authorList>
            <consortium name="RefSeq"/>
        </authorList>
    </citation>
    <scope>IDENTIFICATION</scope>
    <source>
        <strain evidence="13 14">Airmid</strain>
    </source>
</reference>
<comment type="catalytic activity">
    <reaction evidence="7">
        <text>L-threonyl-[protein] + ATP = O-phospho-L-threonyl-[protein] + ADP + H(+)</text>
        <dbReference type="Rhea" id="RHEA:46608"/>
        <dbReference type="Rhea" id="RHEA-COMP:11060"/>
        <dbReference type="Rhea" id="RHEA-COMP:11605"/>
        <dbReference type="ChEBI" id="CHEBI:15378"/>
        <dbReference type="ChEBI" id="CHEBI:30013"/>
        <dbReference type="ChEBI" id="CHEBI:30616"/>
        <dbReference type="ChEBI" id="CHEBI:61977"/>
        <dbReference type="ChEBI" id="CHEBI:456216"/>
        <dbReference type="EC" id="2.7.11.1"/>
    </reaction>
</comment>
<organism evidence="12 13">
    <name type="scientific">Dermatophagoides pteronyssinus</name>
    <name type="common">European house dust mite</name>
    <dbReference type="NCBI Taxonomy" id="6956"/>
    <lineage>
        <taxon>Eukaryota</taxon>
        <taxon>Metazoa</taxon>
        <taxon>Ecdysozoa</taxon>
        <taxon>Arthropoda</taxon>
        <taxon>Chelicerata</taxon>
        <taxon>Arachnida</taxon>
        <taxon>Acari</taxon>
        <taxon>Acariformes</taxon>
        <taxon>Sarcoptiformes</taxon>
        <taxon>Astigmata</taxon>
        <taxon>Psoroptidia</taxon>
        <taxon>Analgoidea</taxon>
        <taxon>Pyroglyphidae</taxon>
        <taxon>Dermatophagoidinae</taxon>
        <taxon>Dermatophagoides</taxon>
    </lineage>
</organism>
<keyword evidence="4 9" id="KW-0547">Nucleotide-binding</keyword>
<keyword evidence="6 9" id="KW-0067">ATP-binding</keyword>
<evidence type="ECO:0000256" key="7">
    <source>
        <dbReference type="ARBA" id="ARBA00047899"/>
    </source>
</evidence>
<accession>A0A6P6YLI0</accession>
<dbReference type="FunFam" id="1.10.510.10:FF:000571">
    <property type="entry name" value="Maternal embryonic leucine zipper kinase"/>
    <property type="match status" value="1"/>
</dbReference>
<evidence type="ECO:0000256" key="8">
    <source>
        <dbReference type="ARBA" id="ARBA00048679"/>
    </source>
</evidence>
<evidence type="ECO:0000256" key="1">
    <source>
        <dbReference type="ARBA" id="ARBA00012513"/>
    </source>
</evidence>
<name>A0A6P6YLI0_DERPT</name>
<dbReference type="PANTHER" id="PTHR24346">
    <property type="entry name" value="MAP/MICROTUBULE AFFINITY-REGULATING KINASE"/>
    <property type="match status" value="1"/>
</dbReference>
<dbReference type="PROSITE" id="PS50011">
    <property type="entry name" value="PROTEIN_KINASE_DOM"/>
    <property type="match status" value="1"/>
</dbReference>
<evidence type="ECO:0000259" key="11">
    <source>
        <dbReference type="PROSITE" id="PS50011"/>
    </source>
</evidence>
<dbReference type="AlphaFoldDB" id="A0A6P6YLI0"/>
<feature type="compositionally biased region" description="Low complexity" evidence="10">
    <location>
        <begin position="143"/>
        <end position="184"/>
    </location>
</feature>
<dbReference type="GO" id="GO:0050321">
    <property type="term" value="F:tau-protein kinase activity"/>
    <property type="evidence" value="ECO:0007669"/>
    <property type="project" value="TreeGrafter"/>
</dbReference>
<feature type="domain" description="Protein kinase" evidence="11">
    <location>
        <begin position="504"/>
        <end position="756"/>
    </location>
</feature>
<dbReference type="GO" id="GO:0035556">
    <property type="term" value="P:intracellular signal transduction"/>
    <property type="evidence" value="ECO:0007669"/>
    <property type="project" value="TreeGrafter"/>
</dbReference>
<feature type="compositionally biased region" description="Low complexity" evidence="10">
    <location>
        <begin position="388"/>
        <end position="398"/>
    </location>
</feature>
<keyword evidence="3" id="KW-0808">Transferase</keyword>
<evidence type="ECO:0000256" key="10">
    <source>
        <dbReference type="SAM" id="MobiDB-lite"/>
    </source>
</evidence>
<evidence type="ECO:0000313" key="13">
    <source>
        <dbReference type="RefSeq" id="XP_027205631.1"/>
    </source>
</evidence>
<dbReference type="PANTHER" id="PTHR24346:SF49">
    <property type="entry name" value="NIM1 SERINE_THREONINE PROTEIN KINASE"/>
    <property type="match status" value="1"/>
</dbReference>
<keyword evidence="12" id="KW-1185">Reference proteome</keyword>
<dbReference type="RefSeq" id="XP_027205631.1">
    <property type="nucleotide sequence ID" value="XM_027349830.1"/>
</dbReference>
<dbReference type="Gene3D" id="1.10.510.10">
    <property type="entry name" value="Transferase(Phosphotransferase) domain 1"/>
    <property type="match status" value="1"/>
</dbReference>
<evidence type="ECO:0000256" key="4">
    <source>
        <dbReference type="ARBA" id="ARBA00022741"/>
    </source>
</evidence>
<dbReference type="SUPFAM" id="SSF56112">
    <property type="entry name" value="Protein kinase-like (PK-like)"/>
    <property type="match status" value="1"/>
</dbReference>
<evidence type="ECO:0000313" key="12">
    <source>
        <dbReference type="Proteomes" id="UP000515146"/>
    </source>
</evidence>
<feature type="compositionally biased region" description="Polar residues" evidence="10">
    <location>
        <begin position="988"/>
        <end position="1001"/>
    </location>
</feature>
<feature type="compositionally biased region" description="Acidic residues" evidence="10">
    <location>
        <begin position="51"/>
        <end position="61"/>
    </location>
</feature>
<feature type="region of interest" description="Disordered" evidence="10">
    <location>
        <begin position="139"/>
        <end position="227"/>
    </location>
</feature>
<feature type="compositionally biased region" description="Low complexity" evidence="10">
    <location>
        <begin position="855"/>
        <end position="870"/>
    </location>
</feature>
<dbReference type="Proteomes" id="UP000515146">
    <property type="component" value="Unplaced"/>
</dbReference>
<evidence type="ECO:0000256" key="5">
    <source>
        <dbReference type="ARBA" id="ARBA00022777"/>
    </source>
</evidence>
<dbReference type="EC" id="2.7.11.1" evidence="1"/>
<dbReference type="InterPro" id="IPR008271">
    <property type="entry name" value="Ser/Thr_kinase_AS"/>
</dbReference>
<comment type="catalytic activity">
    <reaction evidence="8">
        <text>L-seryl-[protein] + ATP = O-phospho-L-seryl-[protein] + ADP + H(+)</text>
        <dbReference type="Rhea" id="RHEA:17989"/>
        <dbReference type="Rhea" id="RHEA-COMP:9863"/>
        <dbReference type="Rhea" id="RHEA-COMP:11604"/>
        <dbReference type="ChEBI" id="CHEBI:15378"/>
        <dbReference type="ChEBI" id="CHEBI:29999"/>
        <dbReference type="ChEBI" id="CHEBI:30616"/>
        <dbReference type="ChEBI" id="CHEBI:83421"/>
        <dbReference type="ChEBI" id="CHEBI:456216"/>
        <dbReference type="EC" id="2.7.11.1"/>
    </reaction>
</comment>
<feature type="compositionally biased region" description="Low complexity" evidence="10">
    <location>
        <begin position="94"/>
        <end position="115"/>
    </location>
</feature>
<feature type="binding site" evidence="9">
    <location>
        <position position="533"/>
    </location>
    <ligand>
        <name>ATP</name>
        <dbReference type="ChEBI" id="CHEBI:30616"/>
    </ligand>
</feature>
<feature type="compositionally biased region" description="Low complexity" evidence="10">
    <location>
        <begin position="432"/>
        <end position="446"/>
    </location>
</feature>
<gene>
    <name evidence="13 14" type="primary">LOC113799228</name>
</gene>
<feature type="region of interest" description="Disordered" evidence="10">
    <location>
        <begin position="1090"/>
        <end position="1120"/>
    </location>
</feature>
<dbReference type="FunFam" id="3.30.200.20:FF:000003">
    <property type="entry name" value="Non-specific serine/threonine protein kinase"/>
    <property type="match status" value="1"/>
</dbReference>
<feature type="region of interest" description="Disordered" evidence="10">
    <location>
        <begin position="915"/>
        <end position="1013"/>
    </location>
</feature>
<dbReference type="GO" id="GO:0005524">
    <property type="term" value="F:ATP binding"/>
    <property type="evidence" value="ECO:0007669"/>
    <property type="project" value="UniProtKB-UniRule"/>
</dbReference>
<proteinExistence type="predicted"/>
<dbReference type="KEGG" id="dpte:113799228"/>
<feature type="compositionally biased region" description="Pro residues" evidence="10">
    <location>
        <begin position="198"/>
        <end position="208"/>
    </location>
</feature>
<evidence type="ECO:0000256" key="9">
    <source>
        <dbReference type="PROSITE-ProRule" id="PRU10141"/>
    </source>
</evidence>
<keyword evidence="2" id="KW-0723">Serine/threonine-protein kinase</keyword>
<feature type="compositionally biased region" description="Low complexity" evidence="10">
    <location>
        <begin position="406"/>
        <end position="416"/>
    </location>
</feature>
<dbReference type="GO" id="GO:0005737">
    <property type="term" value="C:cytoplasm"/>
    <property type="evidence" value="ECO:0007669"/>
    <property type="project" value="TreeGrafter"/>
</dbReference>
<dbReference type="InterPro" id="IPR017441">
    <property type="entry name" value="Protein_kinase_ATP_BS"/>
</dbReference>
<feature type="compositionally biased region" description="Low complexity" evidence="10">
    <location>
        <begin position="39"/>
        <end position="50"/>
    </location>
</feature>
<feature type="compositionally biased region" description="Polar residues" evidence="10">
    <location>
        <begin position="927"/>
        <end position="939"/>
    </location>
</feature>
<dbReference type="Pfam" id="PF00069">
    <property type="entry name" value="Pkinase"/>
    <property type="match status" value="1"/>
</dbReference>
<feature type="compositionally biased region" description="Polar residues" evidence="10">
    <location>
        <begin position="371"/>
        <end position="384"/>
    </location>
</feature>
<feature type="compositionally biased region" description="Basic and acidic residues" evidence="10">
    <location>
        <begin position="967"/>
        <end position="985"/>
    </location>
</feature>